<dbReference type="GO" id="GO:0016740">
    <property type="term" value="F:transferase activity"/>
    <property type="evidence" value="ECO:0007669"/>
    <property type="project" value="UniProtKB-KW"/>
</dbReference>
<dbReference type="EMBL" id="FOQK01000001">
    <property type="protein sequence ID" value="SFH62105.1"/>
    <property type="molecule type" value="Genomic_DNA"/>
</dbReference>
<dbReference type="PROSITE" id="PS00101">
    <property type="entry name" value="HEXAPEP_TRANSFERASES"/>
    <property type="match status" value="1"/>
</dbReference>
<dbReference type="Pfam" id="PF00132">
    <property type="entry name" value="Hexapep"/>
    <property type="match status" value="1"/>
</dbReference>
<organism evidence="3 4">
    <name type="scientific">Selenomonas ruminantium</name>
    <dbReference type="NCBI Taxonomy" id="971"/>
    <lineage>
        <taxon>Bacteria</taxon>
        <taxon>Bacillati</taxon>
        <taxon>Bacillota</taxon>
        <taxon>Negativicutes</taxon>
        <taxon>Selenomonadales</taxon>
        <taxon>Selenomonadaceae</taxon>
        <taxon>Selenomonas</taxon>
    </lineage>
</organism>
<dbReference type="Gene3D" id="2.160.10.10">
    <property type="entry name" value="Hexapeptide repeat proteins"/>
    <property type="match status" value="1"/>
</dbReference>
<dbReference type="PANTHER" id="PTHR43300:SF7">
    <property type="entry name" value="UDP-N-ACETYLBACILLOSAMINE N-ACETYLTRANSFERASE"/>
    <property type="match status" value="1"/>
</dbReference>
<proteinExistence type="predicted"/>
<evidence type="ECO:0000256" key="2">
    <source>
        <dbReference type="ARBA" id="ARBA00022737"/>
    </source>
</evidence>
<dbReference type="Proteomes" id="UP000183639">
    <property type="component" value="Unassembled WGS sequence"/>
</dbReference>
<protein>
    <submittedName>
        <fullName evidence="3">Acetyltransferase (Isoleucine patch superfamily)</fullName>
    </submittedName>
</protein>
<keyword evidence="2" id="KW-0677">Repeat</keyword>
<keyword evidence="1 3" id="KW-0808">Transferase</keyword>
<dbReference type="PANTHER" id="PTHR43300">
    <property type="entry name" value="ACETYLTRANSFERASE"/>
    <property type="match status" value="1"/>
</dbReference>
<accession>A0A1I3BIH5</accession>
<dbReference type="AlphaFoldDB" id="A0A1I3BIH5"/>
<evidence type="ECO:0000313" key="3">
    <source>
        <dbReference type="EMBL" id="SFH62105.1"/>
    </source>
</evidence>
<dbReference type="CDD" id="cd04647">
    <property type="entry name" value="LbH_MAT_like"/>
    <property type="match status" value="1"/>
</dbReference>
<evidence type="ECO:0000313" key="4">
    <source>
        <dbReference type="Proteomes" id="UP000183639"/>
    </source>
</evidence>
<dbReference type="InterPro" id="IPR011004">
    <property type="entry name" value="Trimer_LpxA-like_sf"/>
</dbReference>
<dbReference type="RefSeq" id="WP_218150066.1">
    <property type="nucleotide sequence ID" value="NZ_FOQK01000001.1"/>
</dbReference>
<sequence length="176" mass="19895">MLKWILDKWNKKKNTIDYWRGEGTRIGERCFVHPDADFGSEPYLISLGNHVRVNNGVKMITHDGGVWVLREFPSINRHKEIDLFGKISIGDNVHIGTNAIILPGVSIGSNSIIGVGAIVTRSIPENSIAVGIPARVIETVDDYYGKNKYKLLYTKLMTDIEKKNYLLKEDIELKNK</sequence>
<evidence type="ECO:0000256" key="1">
    <source>
        <dbReference type="ARBA" id="ARBA00022679"/>
    </source>
</evidence>
<dbReference type="SUPFAM" id="SSF51161">
    <property type="entry name" value="Trimeric LpxA-like enzymes"/>
    <property type="match status" value="1"/>
</dbReference>
<name>A0A1I3BIH5_SELRU</name>
<dbReference type="InterPro" id="IPR001451">
    <property type="entry name" value="Hexapep"/>
</dbReference>
<gene>
    <name evidence="3" type="ORF">SAMN04487861_1016</name>
</gene>
<dbReference type="InterPro" id="IPR018357">
    <property type="entry name" value="Hexapep_transf_CS"/>
</dbReference>
<reference evidence="3 4" key="1">
    <citation type="submission" date="2016-10" db="EMBL/GenBank/DDBJ databases">
        <authorList>
            <person name="de Groot N.N."/>
        </authorList>
    </citation>
    <scope>NUCLEOTIDE SEQUENCE [LARGE SCALE GENOMIC DNA]</scope>
    <source>
        <strain evidence="3 4">Z108</strain>
    </source>
</reference>
<dbReference type="InterPro" id="IPR050179">
    <property type="entry name" value="Trans_hexapeptide_repeat"/>
</dbReference>